<gene>
    <name evidence="2" type="ORF">SKAU_G00153410</name>
</gene>
<protein>
    <recommendedName>
        <fullName evidence="4">IQ motif and SEC7 domain-containing protein 2</fullName>
    </recommendedName>
</protein>
<evidence type="ECO:0000313" key="2">
    <source>
        <dbReference type="EMBL" id="KAJ8358816.1"/>
    </source>
</evidence>
<feature type="compositionally biased region" description="Low complexity" evidence="1">
    <location>
        <begin position="91"/>
        <end position="100"/>
    </location>
</feature>
<dbReference type="EMBL" id="JAINUF010000005">
    <property type="protein sequence ID" value="KAJ8358816.1"/>
    <property type="molecule type" value="Genomic_DNA"/>
</dbReference>
<feature type="compositionally biased region" description="Basic and acidic residues" evidence="1">
    <location>
        <begin position="133"/>
        <end position="142"/>
    </location>
</feature>
<sequence length="159" mass="17271">MEAVQGSPESPNRALEYLLELNNIIESQQKLLESQRHRIEELEVQLDRVSQENKDLRLDRHSRIPEPAVNVPRAPGPAQPTNPPPGPSRLANSNSHNNSGSGPGSAPPPPALGRERRPHARLTRGLSCGSAGTDRERLERADSPGSASATCPPATRHRQ</sequence>
<feature type="region of interest" description="Disordered" evidence="1">
    <location>
        <begin position="50"/>
        <end position="159"/>
    </location>
</feature>
<feature type="compositionally biased region" description="Pro residues" evidence="1">
    <location>
        <begin position="74"/>
        <end position="87"/>
    </location>
</feature>
<dbReference type="AlphaFoldDB" id="A0A9Q1IY43"/>
<name>A0A9Q1IY43_SYNKA</name>
<feature type="compositionally biased region" description="Basic and acidic residues" evidence="1">
    <location>
        <begin position="50"/>
        <end position="64"/>
    </location>
</feature>
<evidence type="ECO:0000256" key="1">
    <source>
        <dbReference type="SAM" id="MobiDB-lite"/>
    </source>
</evidence>
<proteinExistence type="predicted"/>
<accession>A0A9Q1IY43</accession>
<reference evidence="2" key="1">
    <citation type="journal article" date="2023" name="Science">
        <title>Genome structures resolve the early diversification of teleost fishes.</title>
        <authorList>
            <person name="Parey E."/>
            <person name="Louis A."/>
            <person name="Montfort J."/>
            <person name="Bouchez O."/>
            <person name="Roques C."/>
            <person name="Iampietro C."/>
            <person name="Lluch J."/>
            <person name="Castinel A."/>
            <person name="Donnadieu C."/>
            <person name="Desvignes T."/>
            <person name="Floi Bucao C."/>
            <person name="Jouanno E."/>
            <person name="Wen M."/>
            <person name="Mejri S."/>
            <person name="Dirks R."/>
            <person name="Jansen H."/>
            <person name="Henkel C."/>
            <person name="Chen W.J."/>
            <person name="Zahm M."/>
            <person name="Cabau C."/>
            <person name="Klopp C."/>
            <person name="Thompson A.W."/>
            <person name="Robinson-Rechavi M."/>
            <person name="Braasch I."/>
            <person name="Lecointre G."/>
            <person name="Bobe J."/>
            <person name="Postlethwait J.H."/>
            <person name="Berthelot C."/>
            <person name="Roest Crollius H."/>
            <person name="Guiguen Y."/>
        </authorList>
    </citation>
    <scope>NUCLEOTIDE SEQUENCE</scope>
    <source>
        <strain evidence="2">WJC10195</strain>
    </source>
</reference>
<dbReference type="Proteomes" id="UP001152622">
    <property type="component" value="Chromosome 5"/>
</dbReference>
<evidence type="ECO:0008006" key="4">
    <source>
        <dbReference type="Google" id="ProtNLM"/>
    </source>
</evidence>
<keyword evidence="3" id="KW-1185">Reference proteome</keyword>
<dbReference type="OrthoDB" id="8960626at2759"/>
<evidence type="ECO:0000313" key="3">
    <source>
        <dbReference type="Proteomes" id="UP001152622"/>
    </source>
</evidence>
<organism evidence="2 3">
    <name type="scientific">Synaphobranchus kaupii</name>
    <name type="common">Kaup's arrowtooth eel</name>
    <dbReference type="NCBI Taxonomy" id="118154"/>
    <lineage>
        <taxon>Eukaryota</taxon>
        <taxon>Metazoa</taxon>
        <taxon>Chordata</taxon>
        <taxon>Craniata</taxon>
        <taxon>Vertebrata</taxon>
        <taxon>Euteleostomi</taxon>
        <taxon>Actinopterygii</taxon>
        <taxon>Neopterygii</taxon>
        <taxon>Teleostei</taxon>
        <taxon>Anguilliformes</taxon>
        <taxon>Synaphobranchidae</taxon>
        <taxon>Synaphobranchus</taxon>
    </lineage>
</organism>
<comment type="caution">
    <text evidence="2">The sequence shown here is derived from an EMBL/GenBank/DDBJ whole genome shotgun (WGS) entry which is preliminary data.</text>
</comment>